<sequence>GVKGSQDKAILLFEVVVLFVQNAPPDDKDILHVAVRRTRTSKERLYFEIDKYDLYHVPKEIAKTEQLIWKINLLGSGHLYHLIKRLQNLRSLEKYLKDKRKKYGWFFGEGYKPKGEATKEPQKASWLTNKNCIPTEKFVEDKINKDDILTESASLFDRAREENKLIFDAPHVLIRETPSLPIAFCDYELIFRREIVGIYAPRAQDLLQMRNNIIKNKKLYKMLLLSMSGRAGVSRSTSTINKKDIMALPYPEDLSKLRLSKAEQIIC</sequence>
<accession>X1L912</accession>
<gene>
    <name evidence="1" type="ORF">S06H3_20786</name>
</gene>
<feature type="non-terminal residue" evidence="1">
    <location>
        <position position="1"/>
    </location>
</feature>
<name>X1L912_9ZZZZ</name>
<proteinExistence type="predicted"/>
<comment type="caution">
    <text evidence="1">The sequence shown here is derived from an EMBL/GenBank/DDBJ whole genome shotgun (WGS) entry which is preliminary data.</text>
</comment>
<protein>
    <submittedName>
        <fullName evidence="1">Uncharacterized protein</fullName>
    </submittedName>
</protein>
<organism evidence="1">
    <name type="scientific">marine sediment metagenome</name>
    <dbReference type="NCBI Taxonomy" id="412755"/>
    <lineage>
        <taxon>unclassified sequences</taxon>
        <taxon>metagenomes</taxon>
        <taxon>ecological metagenomes</taxon>
    </lineage>
</organism>
<reference evidence="1" key="1">
    <citation type="journal article" date="2014" name="Front. Microbiol.">
        <title>High frequency of phylogenetically diverse reductive dehalogenase-homologous genes in deep subseafloor sedimentary metagenomes.</title>
        <authorList>
            <person name="Kawai M."/>
            <person name="Futagami T."/>
            <person name="Toyoda A."/>
            <person name="Takaki Y."/>
            <person name="Nishi S."/>
            <person name="Hori S."/>
            <person name="Arai W."/>
            <person name="Tsubouchi T."/>
            <person name="Morono Y."/>
            <person name="Uchiyama I."/>
            <person name="Ito T."/>
            <person name="Fujiyama A."/>
            <person name="Inagaki F."/>
            <person name="Takami H."/>
        </authorList>
    </citation>
    <scope>NUCLEOTIDE SEQUENCE</scope>
    <source>
        <strain evidence="1">Expedition CK06-06</strain>
    </source>
</reference>
<feature type="non-terminal residue" evidence="1">
    <location>
        <position position="267"/>
    </location>
</feature>
<dbReference type="AlphaFoldDB" id="X1L912"/>
<evidence type="ECO:0000313" key="1">
    <source>
        <dbReference type="EMBL" id="GAI02361.1"/>
    </source>
</evidence>
<dbReference type="EMBL" id="BARV01010817">
    <property type="protein sequence ID" value="GAI02361.1"/>
    <property type="molecule type" value="Genomic_DNA"/>
</dbReference>